<reference evidence="1" key="1">
    <citation type="submission" date="2022-02" db="EMBL/GenBank/DDBJ databases">
        <title>Vibrio sp. nov., a new bacterium isolated from Bohai sea, China.</title>
        <authorList>
            <person name="Yuan Y."/>
        </authorList>
    </citation>
    <scope>NUCLEOTIDE SEQUENCE</scope>
    <source>
        <strain evidence="1">DBSS07</strain>
    </source>
</reference>
<accession>A0A9X3CGD1</accession>
<sequence>MGNSEKRKKRAKSKAKAVRVQKNTFNFQSGHTSFREEPMEIDDDLLSFFRTLPLAKQDYKAVPALKRFVEQQGDTPDGEVSDHVKELFALFIHWCDNTPMYPFSVMTLAMDLELDPDFHAALVNQ</sequence>
<dbReference type="Proteomes" id="UP001155586">
    <property type="component" value="Unassembled WGS sequence"/>
</dbReference>
<comment type="caution">
    <text evidence="1">The sequence shown here is derived from an EMBL/GenBank/DDBJ whole genome shotgun (WGS) entry which is preliminary data.</text>
</comment>
<gene>
    <name evidence="1" type="ORF">MD483_15945</name>
</gene>
<name>A0A9X3CGD1_9VIBR</name>
<dbReference type="RefSeq" id="WP_265688513.1">
    <property type="nucleotide sequence ID" value="NZ_JAKRRX010000105.1"/>
</dbReference>
<evidence type="ECO:0000313" key="2">
    <source>
        <dbReference type="Proteomes" id="UP001155586"/>
    </source>
</evidence>
<dbReference type="AlphaFoldDB" id="A0A9X3CGD1"/>
<keyword evidence="2" id="KW-1185">Reference proteome</keyword>
<protein>
    <submittedName>
        <fullName evidence="1">Uncharacterized protein</fullName>
    </submittedName>
</protein>
<evidence type="ECO:0000313" key="1">
    <source>
        <dbReference type="EMBL" id="MCW8335313.1"/>
    </source>
</evidence>
<dbReference type="EMBL" id="JAKRRX010000105">
    <property type="protein sequence ID" value="MCW8335313.1"/>
    <property type="molecule type" value="Genomic_DNA"/>
</dbReference>
<proteinExistence type="predicted"/>
<organism evidence="1 2">
    <name type="scientific">Vibrio paucivorans</name>
    <dbReference type="NCBI Taxonomy" id="2829489"/>
    <lineage>
        <taxon>Bacteria</taxon>
        <taxon>Pseudomonadati</taxon>
        <taxon>Pseudomonadota</taxon>
        <taxon>Gammaproteobacteria</taxon>
        <taxon>Vibrionales</taxon>
        <taxon>Vibrionaceae</taxon>
        <taxon>Vibrio</taxon>
    </lineage>
</organism>